<dbReference type="InterPro" id="IPR057362">
    <property type="entry name" value="WDGH"/>
</dbReference>
<protein>
    <recommendedName>
        <fullName evidence="1">WDGH domain-containing protein</fullName>
    </recommendedName>
</protein>
<evidence type="ECO:0000313" key="2">
    <source>
        <dbReference type="EMBL" id="MCF0059968.1"/>
    </source>
</evidence>
<evidence type="ECO:0000313" key="3">
    <source>
        <dbReference type="Proteomes" id="UP001139000"/>
    </source>
</evidence>
<feature type="domain" description="WDGH" evidence="1">
    <location>
        <begin position="22"/>
        <end position="130"/>
    </location>
</feature>
<dbReference type="EMBL" id="JAJTTC010000001">
    <property type="protein sequence ID" value="MCF0059968.1"/>
    <property type="molecule type" value="Genomic_DNA"/>
</dbReference>
<gene>
    <name evidence="2" type="ORF">LXM26_00575</name>
</gene>
<dbReference type="AlphaFoldDB" id="A0A9X1TJF3"/>
<comment type="caution">
    <text evidence="2">The sequence shown here is derived from an EMBL/GenBank/DDBJ whole genome shotgun (WGS) entry which is preliminary data.</text>
</comment>
<accession>A0A9X1TJF3</accession>
<dbReference type="Pfam" id="PF25311">
    <property type="entry name" value="WDGH"/>
    <property type="match status" value="1"/>
</dbReference>
<dbReference type="Proteomes" id="UP001139000">
    <property type="component" value="Unassembled WGS sequence"/>
</dbReference>
<keyword evidence="3" id="KW-1185">Reference proteome</keyword>
<dbReference type="RefSeq" id="WP_234652328.1">
    <property type="nucleotide sequence ID" value="NZ_CP094997.1"/>
</dbReference>
<evidence type="ECO:0000259" key="1">
    <source>
        <dbReference type="Pfam" id="PF25311"/>
    </source>
</evidence>
<reference evidence="2" key="1">
    <citation type="submission" date="2021-12" db="EMBL/GenBank/DDBJ databases">
        <title>Novel species in genus Dyadobacter.</title>
        <authorList>
            <person name="Ma C."/>
        </authorList>
    </citation>
    <scope>NUCLEOTIDE SEQUENCE</scope>
    <source>
        <strain evidence="2">LJ419</strain>
    </source>
</reference>
<organism evidence="2 3">
    <name type="scientific">Dyadobacter chenwenxiniae</name>
    <dbReference type="NCBI Taxonomy" id="2906456"/>
    <lineage>
        <taxon>Bacteria</taxon>
        <taxon>Pseudomonadati</taxon>
        <taxon>Bacteroidota</taxon>
        <taxon>Cytophagia</taxon>
        <taxon>Cytophagales</taxon>
        <taxon>Spirosomataceae</taxon>
        <taxon>Dyadobacter</taxon>
    </lineage>
</organism>
<name>A0A9X1TJF3_9BACT</name>
<proteinExistence type="predicted"/>
<sequence>MNKEIAINTIISGEPGIDTNLISDGYHTFGELYEHRIHLWIILCKIYEYEWAATNKNPQSSCPVWKSQKHSDGSHWDGWFILGLTDNNGRQITYHLPESKWGECAFAVELEKCPEFDGHTSADVLQRIKELF</sequence>